<evidence type="ECO:0000313" key="2">
    <source>
        <dbReference type="Proteomes" id="UP001626550"/>
    </source>
</evidence>
<proteinExistence type="predicted"/>
<dbReference type="AlphaFoldDB" id="A0ABD2Q8Z6"/>
<name>A0ABD2Q8Z6_9PLAT</name>
<organism evidence="1 2">
    <name type="scientific">Cichlidogyrus casuarinus</name>
    <dbReference type="NCBI Taxonomy" id="1844966"/>
    <lineage>
        <taxon>Eukaryota</taxon>
        <taxon>Metazoa</taxon>
        <taxon>Spiralia</taxon>
        <taxon>Lophotrochozoa</taxon>
        <taxon>Platyhelminthes</taxon>
        <taxon>Monogenea</taxon>
        <taxon>Monopisthocotylea</taxon>
        <taxon>Dactylogyridea</taxon>
        <taxon>Ancyrocephalidae</taxon>
        <taxon>Cichlidogyrus</taxon>
    </lineage>
</organism>
<comment type="caution">
    <text evidence="1">The sequence shown here is derived from an EMBL/GenBank/DDBJ whole genome shotgun (WGS) entry which is preliminary data.</text>
</comment>
<gene>
    <name evidence="1" type="ORF">Ciccas_005481</name>
</gene>
<evidence type="ECO:0000313" key="1">
    <source>
        <dbReference type="EMBL" id="KAL3315883.1"/>
    </source>
</evidence>
<keyword evidence="2" id="KW-1185">Reference proteome</keyword>
<protein>
    <submittedName>
        <fullName evidence="1">Uncharacterized protein</fullName>
    </submittedName>
</protein>
<reference evidence="1 2" key="1">
    <citation type="submission" date="2024-11" db="EMBL/GenBank/DDBJ databases">
        <title>Adaptive evolution of stress response genes in parasites aligns with host niche diversity.</title>
        <authorList>
            <person name="Hahn C."/>
            <person name="Resl P."/>
        </authorList>
    </citation>
    <scope>NUCLEOTIDE SEQUENCE [LARGE SCALE GENOMIC DNA]</scope>
    <source>
        <strain evidence="1">EGGRZ-B1_66</strain>
        <tissue evidence="1">Body</tissue>
    </source>
</reference>
<dbReference type="EMBL" id="JBJKFK010000645">
    <property type="protein sequence ID" value="KAL3315883.1"/>
    <property type="molecule type" value="Genomic_DNA"/>
</dbReference>
<accession>A0ABD2Q8Z6</accession>
<dbReference type="Proteomes" id="UP001626550">
    <property type="component" value="Unassembled WGS sequence"/>
</dbReference>
<sequence>MNLFARILSGKSTFNLLFYYLRLGQFVDQVDWRSEKTDRLALFFHCVYGDFLGKEERELIELDYIAFSGRDLDAVKLKHFLYHLLLQSHNDITFAAVRKLLRKFTNKKLTIENVRNVLETEVNVPYREKVLKRAFTDAVESTQLAMAVDTACEIICDLLIAAKSDEICQNLAHHFELVPECAMKAKQLMCEYNWNFQRLESVQKETTLIEFVLTKFTKLRHRNQLVKEFQQSKAQINTIG</sequence>